<keyword evidence="3" id="KW-1185">Reference proteome</keyword>
<protein>
    <submittedName>
        <fullName evidence="2">Uncharacterized protein</fullName>
    </submittedName>
</protein>
<dbReference type="Proteomes" id="UP000008311">
    <property type="component" value="Unassembled WGS sequence"/>
</dbReference>
<sequence>MQEARNLSMKVELLIQEQTHSTNYRRYGGIDNRTLSDKREAPFIVSNTMENTNVGVEKGKGEAIKGGKGNNFMPAKNNNPYTKPFSAKCHKCGEAGHHSNDYPKTEGSACSGEG</sequence>
<feature type="compositionally biased region" description="Basic and acidic residues" evidence="1">
    <location>
        <begin position="93"/>
        <end position="104"/>
    </location>
</feature>
<gene>
    <name evidence="2" type="ORF">RCOM_0645300</name>
</gene>
<reference evidence="3" key="1">
    <citation type="journal article" date="2010" name="Nat. Biotechnol.">
        <title>Draft genome sequence of the oilseed species Ricinus communis.</title>
        <authorList>
            <person name="Chan A.P."/>
            <person name="Crabtree J."/>
            <person name="Zhao Q."/>
            <person name="Lorenzi H."/>
            <person name="Orvis J."/>
            <person name="Puiu D."/>
            <person name="Melake-Berhan A."/>
            <person name="Jones K.M."/>
            <person name="Redman J."/>
            <person name="Chen G."/>
            <person name="Cahoon E.B."/>
            <person name="Gedil M."/>
            <person name="Stanke M."/>
            <person name="Haas B.J."/>
            <person name="Wortman J.R."/>
            <person name="Fraser-Liggett C.M."/>
            <person name="Ravel J."/>
            <person name="Rabinowicz P.D."/>
        </authorList>
    </citation>
    <scope>NUCLEOTIDE SEQUENCE [LARGE SCALE GENOMIC DNA]</scope>
    <source>
        <strain evidence="3">cv. Hale</strain>
    </source>
</reference>
<proteinExistence type="predicted"/>
<evidence type="ECO:0000313" key="2">
    <source>
        <dbReference type="EMBL" id="EEF31004.1"/>
    </source>
</evidence>
<dbReference type="InParanoid" id="B9SZG5"/>
<accession>B9SZG5</accession>
<feature type="region of interest" description="Disordered" evidence="1">
    <location>
        <begin position="93"/>
        <end position="114"/>
    </location>
</feature>
<dbReference type="EMBL" id="EQ974276">
    <property type="protein sequence ID" value="EEF31004.1"/>
    <property type="molecule type" value="Genomic_DNA"/>
</dbReference>
<organism evidence="2 3">
    <name type="scientific">Ricinus communis</name>
    <name type="common">Castor bean</name>
    <dbReference type="NCBI Taxonomy" id="3988"/>
    <lineage>
        <taxon>Eukaryota</taxon>
        <taxon>Viridiplantae</taxon>
        <taxon>Streptophyta</taxon>
        <taxon>Embryophyta</taxon>
        <taxon>Tracheophyta</taxon>
        <taxon>Spermatophyta</taxon>
        <taxon>Magnoliopsida</taxon>
        <taxon>eudicotyledons</taxon>
        <taxon>Gunneridae</taxon>
        <taxon>Pentapetalae</taxon>
        <taxon>rosids</taxon>
        <taxon>fabids</taxon>
        <taxon>Malpighiales</taxon>
        <taxon>Euphorbiaceae</taxon>
        <taxon>Acalyphoideae</taxon>
        <taxon>Acalypheae</taxon>
        <taxon>Ricinus</taxon>
    </lineage>
</organism>
<evidence type="ECO:0000256" key="1">
    <source>
        <dbReference type="SAM" id="MobiDB-lite"/>
    </source>
</evidence>
<name>B9SZG5_RICCO</name>
<dbReference type="AlphaFoldDB" id="B9SZG5"/>
<evidence type="ECO:0000313" key="3">
    <source>
        <dbReference type="Proteomes" id="UP000008311"/>
    </source>
</evidence>